<dbReference type="Pfam" id="PF01345">
    <property type="entry name" value="DUF11"/>
    <property type="match status" value="1"/>
</dbReference>
<dbReference type="PROSITE" id="PS50093">
    <property type="entry name" value="PKD"/>
    <property type="match status" value="1"/>
</dbReference>
<protein>
    <submittedName>
        <fullName evidence="3">Conserved repeat domain-containing protein/gliding motility-associated C-terminal domain-containing protein</fullName>
    </submittedName>
</protein>
<dbReference type="Gene3D" id="2.60.40.10">
    <property type="entry name" value="Immunoglobulins"/>
    <property type="match status" value="2"/>
</dbReference>
<reference evidence="4" key="1">
    <citation type="submission" date="2016-10" db="EMBL/GenBank/DDBJ databases">
        <authorList>
            <person name="Varghese N."/>
            <person name="Submissions S."/>
        </authorList>
    </citation>
    <scope>NUCLEOTIDE SEQUENCE [LARGE SCALE GENOMIC DNA]</scope>
    <source>
        <strain evidence="4">DSM 19315</strain>
    </source>
</reference>
<dbReference type="InterPro" id="IPR044023">
    <property type="entry name" value="Ig_7"/>
</dbReference>
<dbReference type="NCBIfam" id="TIGR01451">
    <property type="entry name" value="B_ant_repeat"/>
    <property type="match status" value="6"/>
</dbReference>
<feature type="domain" description="PKD" evidence="2">
    <location>
        <begin position="247"/>
        <end position="314"/>
    </location>
</feature>
<organism evidence="3 4">
    <name type="scientific">Algoriphagus hitonicola</name>
    <dbReference type="NCBI Taxonomy" id="435880"/>
    <lineage>
        <taxon>Bacteria</taxon>
        <taxon>Pseudomonadati</taxon>
        <taxon>Bacteroidota</taxon>
        <taxon>Cytophagia</taxon>
        <taxon>Cytophagales</taxon>
        <taxon>Cyclobacteriaceae</taxon>
        <taxon>Algoriphagus</taxon>
    </lineage>
</organism>
<evidence type="ECO:0000313" key="4">
    <source>
        <dbReference type="Proteomes" id="UP000199642"/>
    </source>
</evidence>
<evidence type="ECO:0000256" key="1">
    <source>
        <dbReference type="SAM" id="MobiDB-lite"/>
    </source>
</evidence>
<dbReference type="CDD" id="cd00146">
    <property type="entry name" value="PKD"/>
    <property type="match status" value="1"/>
</dbReference>
<dbReference type="InterPro" id="IPR055354">
    <property type="entry name" value="DUF7507"/>
</dbReference>
<dbReference type="Pfam" id="PF18911">
    <property type="entry name" value="PKD_4"/>
    <property type="match status" value="1"/>
</dbReference>
<dbReference type="InterPro" id="IPR013783">
    <property type="entry name" value="Ig-like_fold"/>
</dbReference>
<dbReference type="InterPro" id="IPR001434">
    <property type="entry name" value="OmcB-like_DUF11"/>
</dbReference>
<dbReference type="OrthoDB" id="904955at2"/>
<feature type="region of interest" description="Disordered" evidence="1">
    <location>
        <begin position="1977"/>
        <end position="2000"/>
    </location>
</feature>
<dbReference type="SMART" id="SM00089">
    <property type="entry name" value="PKD"/>
    <property type="match status" value="1"/>
</dbReference>
<sequence>MDNLSNCRFIPPTKSKGFSECQGIFQKVFLFLFLGVFLFSGDLMAQGNSGNGGNNSDVGTTVDGIDGFTVITTATPFVINSPNCPQNNVSVDFVQFRNEEGGEFDAQFLADNYELGDLVPGTIWIRVQRSGGANAYNPHVQYDVFLDGEETETIATCVRTVDSDGPNPNTINLEDDTFYKVANFSWEYGKLFEIKNFYMIWNTGNASSSDVSCPDGSGNSQCFFEADGFTVNTPLVTQFDFTTDCSLEVDFINETTGGDPELPYTYSWDFNNDNDEDSSLENPSFEFEEAGTYPVTLTVTNDGVSISQTQDVTVYYPITFSSSREDIDCSEGTGGKIEITELSGGFGEYTIEWTSDDENFVFDDPDALIQSNLPVGTYTVTVTDERGCTNSQEYNITQQGQAPVPTVEDDTVCQAEGSLAYDVTALEGFELAYFSTEISDTEITPAPTVDTSVPGVYSVWVSQSNEFGCESARVQVSITVERAPVAGTDGTLTICEGETPSNQQLFNALEGTPDEGGSWTNNGDDTYTYTVSGEEVCADATATVTVTFNPITEISTDPVDATYCIGDSADDLSVSATGTGTLTYQWFSNDSDSNTGGEAIQGADESEYTPATDVAGTFYYYVVVGSDCGEDVASDVSTITVNPATAITESPEDATYCIDDAAIDLSVSATGTGTLTYQWFSNDTDSNTGGEEIEGADESTYTPATDVAGTFYYYVVVGSDCGEDVASGVSTITVNPATAITESPEDATYCIDDPATDLSVSATGTGSLTYQWFSNDTDSNTGGEEIEGADESTYTPATDVAGTFYYYAVVTGDCGDPVASGVATILVDEVDAPISGGDQIECAEEDIQTLTATAEVGDNETLVWYITENGDETTDSPTLSEVGTVTYYAAAVNNTTQCESQERTPVTLTINDCSIAMVKTVVADPSNEDNCLDTDDNLIYTFTVTNTGNVTIDNVSIDEETFSGTGTLSAIAFVSSSEDSPEGTLLEGETATYTATYTITAEDTQAGLISNQAEVTGTVGDYGNVSDLSGETIEDDEVTQIEICQDPSLAIDKRIDVNDKELNGTLSYIITVTNDGNVTLTNILVEDEQLDFEFLIPSIAPGEEVIFDSSEFEELTMTITSQMIEAECFQNTATAVTVTSDQVPPAFIIDEISDTATACFNQNPAIAILKEAVEPADCITEGDEITYRFTVTNEGNVSLSNVEVTDNKVSDAAITGPLSGDSGEDGILGLEETWIYEITYTVTSDDIDNGEVANIATVTGGFGQFNLSEDSNEVIVDVDETTEISTQPEGDIYCIGDEATALAVIASGEGILTYQWFVNDENTKENAEAIDGAEGSTFVPSTTSAGTLYYFVEVTGECGVVSSDIATVTVDSVPTPIAGAPQVECEEDPIQTLTATATVDGDYDIVWYDAPVGGNVVDPTWNQVGTEIFYAEAVNETTGCVSAERAAVSLTINAAPEVPTNPIDVTICEGDEESITATATVPDGFSIVWYTSAEGDETTANPSLSTVGDITYYAAAVNNETGCESLSRTPVTLEIQEAPDAPTNPVDVTICEGDAESITATATVPDGFSIVWYTTADGDQTTANPSLSSVGDVTYYAAAVNDLTGCESLTRTPVELVINEAPDAPTNPVGNVICEGDAEVITASATVPDGFSIVWYTTADGDQTTDNPSLSSVGNVTYYAAAVNEATGCESLTRTPVELVINEAPDAPITGGDEVACFFEEGQTLTATALVDDGLEIVWYNAPVGGEVVNPVLTGLGTATYYAEAVNPETNCSSLSRTAVTLTFNSCEIAIEKTADVSVVESAGQIINYTLVVTNPGSADLTDVEVIDPLTQFTQTIPVLGAGESVNLETSYEVTQADIDAGLITNTATVTGQVDGNELTSEDTELVNAIQNPSISVVKSDNGSEVTEAGEVITYTLTVTNDGNVTLNNVTVEDPLTGLDITIGTLIPNESEVLATDYEVTQEDVDAGFVLNTVFATGDSPTDETPTDEDEVETPITPNPSILITKDADKESVSEAGEIVTYTLTVTNSGNVTLTNVTVMDPLTELEEVIGTLSPGETVELTTEYVVTVEDLNEGGILNVAIAEGEAPDETPVSDEASEEVESLQLPEIQIVKTTDKTEIQGVGDVVIYTLTITNTGNVTLTDVTVLDPLTELEVNIGDLAPGQVEVLETEYSVTAEDMESDGIVNIANVTATTPDETEIGDEDSVTIGIGPREIIANDDDFGTYFVSYGGRLGNILENDLLDGQRPDPDDVDFEFTELDGIIGLLIDDDGELSLVPGVNEAREYTLEYILRETVFPENSDDALVVFRLQNDNVNLNITKEATQDIIFEGDEFEYEIVVSNIGGFDARNVEITDQLPSGVEYISNEVVDNPSNAEVSTTVTGSTITWTIGFFPADATITFRVRVKAGAAGSVTNTVVVGAEEEDTDESDNEDSDVSEIRPFRIPNVITPNNDGDNDTFEVQGLGKFVSNTITIFNRFGDHVLEQDNYNNDWDAPGQVAGTYFYVLVAVDESGREHEFKGWIQVIKD</sequence>
<dbReference type="Pfam" id="PF19081">
    <property type="entry name" value="Ig_7"/>
    <property type="match status" value="6"/>
</dbReference>
<dbReference type="Proteomes" id="UP000199642">
    <property type="component" value="Unassembled WGS sequence"/>
</dbReference>
<gene>
    <name evidence="3" type="ORF">SAMN04487988_10453</name>
</gene>
<dbReference type="STRING" id="435880.SAMN04487988_10453"/>
<dbReference type="Pfam" id="PF24346">
    <property type="entry name" value="DUF7507"/>
    <property type="match status" value="7"/>
</dbReference>
<accession>A0A1I2RZA7</accession>
<dbReference type="InterPro" id="IPR047589">
    <property type="entry name" value="DUF11_rpt"/>
</dbReference>
<dbReference type="Pfam" id="PF13585">
    <property type="entry name" value="CHU_C"/>
    <property type="match status" value="1"/>
</dbReference>
<dbReference type="SUPFAM" id="SSF49299">
    <property type="entry name" value="PKD domain"/>
    <property type="match status" value="1"/>
</dbReference>
<dbReference type="InterPro" id="IPR000601">
    <property type="entry name" value="PKD_dom"/>
</dbReference>
<dbReference type="InterPro" id="IPR022409">
    <property type="entry name" value="PKD/Chitinase_dom"/>
</dbReference>
<dbReference type="EMBL" id="FOPC01000004">
    <property type="protein sequence ID" value="SFG45964.1"/>
    <property type="molecule type" value="Genomic_DNA"/>
</dbReference>
<dbReference type="NCBIfam" id="TIGR04131">
    <property type="entry name" value="Bac_Flav_CTERM"/>
    <property type="match status" value="1"/>
</dbReference>
<dbReference type="PANTHER" id="PTHR34819:SF4">
    <property type="entry name" value="LARGE CYSTEINE-RICH PERIPLASMIC PROTEIN OMCB"/>
    <property type="match status" value="1"/>
</dbReference>
<name>A0A1I2RZA7_9BACT</name>
<dbReference type="InterPro" id="IPR051172">
    <property type="entry name" value="Chlamydia_OmcB"/>
</dbReference>
<proteinExistence type="predicted"/>
<dbReference type="InterPro" id="IPR035986">
    <property type="entry name" value="PKD_dom_sf"/>
</dbReference>
<dbReference type="Gene3D" id="2.60.40.1170">
    <property type="entry name" value="Mu homology domain, subdomain B"/>
    <property type="match status" value="1"/>
</dbReference>
<dbReference type="RefSeq" id="WP_092790060.1">
    <property type="nucleotide sequence ID" value="NZ_FOPC01000004.1"/>
</dbReference>
<dbReference type="InterPro" id="IPR026341">
    <property type="entry name" value="T9SS_type_B"/>
</dbReference>
<evidence type="ECO:0000313" key="3">
    <source>
        <dbReference type="EMBL" id="SFG45964.1"/>
    </source>
</evidence>
<feature type="compositionally biased region" description="Acidic residues" evidence="1">
    <location>
        <begin position="1981"/>
        <end position="1993"/>
    </location>
</feature>
<dbReference type="PANTHER" id="PTHR34819">
    <property type="entry name" value="LARGE CYSTEINE-RICH PERIPLASMIC PROTEIN OMCB"/>
    <property type="match status" value="1"/>
</dbReference>
<evidence type="ECO:0000259" key="2">
    <source>
        <dbReference type="PROSITE" id="PS50093"/>
    </source>
</evidence>
<dbReference type="Gene3D" id="2.60.40.2700">
    <property type="match status" value="3"/>
</dbReference>
<keyword evidence="4" id="KW-1185">Reference proteome</keyword>